<evidence type="ECO:0000256" key="2">
    <source>
        <dbReference type="ARBA" id="ARBA00004766"/>
    </source>
</evidence>
<dbReference type="RefSeq" id="WP_187332641.1">
    <property type="nucleotide sequence ID" value="NZ_CP060490.1"/>
</dbReference>
<evidence type="ECO:0000313" key="17">
    <source>
        <dbReference type="EMBL" id="QNL44053.1"/>
    </source>
</evidence>
<dbReference type="CDD" id="cd04916">
    <property type="entry name" value="ACT_AKiii-YclM-BS_2"/>
    <property type="match status" value="1"/>
</dbReference>
<accession>A0A7G9B3C2</accession>
<dbReference type="Gene3D" id="3.30.2130.10">
    <property type="entry name" value="VC0802-like"/>
    <property type="match status" value="1"/>
</dbReference>
<dbReference type="PANTHER" id="PTHR21499:SF67">
    <property type="entry name" value="ASPARTOKINASE 3"/>
    <property type="match status" value="1"/>
</dbReference>
<reference evidence="17 18" key="1">
    <citation type="submission" date="2020-08" db="EMBL/GenBank/DDBJ databases">
        <authorList>
            <person name="Liu C."/>
            <person name="Sun Q."/>
        </authorList>
    </citation>
    <scope>NUCLEOTIDE SEQUENCE [LARGE SCALE GENOMIC DNA]</scope>
    <source>
        <strain evidence="17 18">NSJ-62</strain>
    </source>
</reference>
<dbReference type="EMBL" id="CP060490">
    <property type="protein sequence ID" value="QNL44053.1"/>
    <property type="molecule type" value="Genomic_DNA"/>
</dbReference>
<dbReference type="InterPro" id="IPR054352">
    <property type="entry name" value="ACT_Aspartokinase"/>
</dbReference>
<dbReference type="GO" id="GO:0004072">
    <property type="term" value="F:aspartate kinase activity"/>
    <property type="evidence" value="ECO:0007669"/>
    <property type="project" value="UniProtKB-EC"/>
</dbReference>
<dbReference type="InterPro" id="IPR045865">
    <property type="entry name" value="ACT-like_dom_sf"/>
</dbReference>
<evidence type="ECO:0000256" key="8">
    <source>
        <dbReference type="ARBA" id="ARBA00022777"/>
    </source>
</evidence>
<comment type="function">
    <text evidence="1">Catalyzes the phosphorylation of the beta-carboxyl group of aspartic acid with ATP to yield 4-phospho-L-aspartate, which is involved in the branched biosynthetic pathway leading to the biosynthesis of amino acids threonine, isoleucine and methionine.</text>
</comment>
<comment type="pathway">
    <text evidence="4 15">Amino-acid biosynthesis; L-threonine biosynthesis; L-threonine from L-aspartate: step 1/5.</text>
</comment>
<keyword evidence="6 14" id="KW-0808">Transferase</keyword>
<feature type="domain" description="ACT" evidence="16">
    <location>
        <begin position="375"/>
        <end position="435"/>
    </location>
</feature>
<dbReference type="Pfam" id="PF00696">
    <property type="entry name" value="AA_kinase"/>
    <property type="match status" value="1"/>
</dbReference>
<comment type="pathway">
    <text evidence="2 15">Amino-acid biosynthesis; L-lysine biosynthesis via DAP pathway; (S)-tetrahydrodipicolinate from L-aspartate: step 1/4.</text>
</comment>
<organism evidence="17 18">
    <name type="scientific">Oscillibacter hominis</name>
    <dbReference type="NCBI Taxonomy" id="2763056"/>
    <lineage>
        <taxon>Bacteria</taxon>
        <taxon>Bacillati</taxon>
        <taxon>Bacillota</taxon>
        <taxon>Clostridia</taxon>
        <taxon>Eubacteriales</taxon>
        <taxon>Oscillospiraceae</taxon>
        <taxon>Oscillibacter</taxon>
    </lineage>
</organism>
<feature type="binding site" evidence="13">
    <location>
        <position position="49"/>
    </location>
    <ligand>
        <name>substrate</name>
    </ligand>
</feature>
<keyword evidence="18" id="KW-1185">Reference proteome</keyword>
<evidence type="ECO:0000256" key="3">
    <source>
        <dbReference type="ARBA" id="ARBA00004986"/>
    </source>
</evidence>
<evidence type="ECO:0000256" key="10">
    <source>
        <dbReference type="ARBA" id="ARBA00022915"/>
    </source>
</evidence>
<dbReference type="InterPro" id="IPR001048">
    <property type="entry name" value="Asp/Glu/Uridylate_kinase"/>
</dbReference>
<evidence type="ECO:0000256" key="14">
    <source>
        <dbReference type="RuleBase" id="RU003448"/>
    </source>
</evidence>
<dbReference type="UniPathway" id="UPA00050">
    <property type="reaction ID" value="UER00461"/>
</dbReference>
<dbReference type="PIRSF" id="PIRSF000726">
    <property type="entry name" value="Asp_kin"/>
    <property type="match status" value="1"/>
</dbReference>
<dbReference type="SUPFAM" id="SSF53633">
    <property type="entry name" value="Carbamate kinase-like"/>
    <property type="match status" value="1"/>
</dbReference>
<dbReference type="Proteomes" id="UP000515960">
    <property type="component" value="Chromosome"/>
</dbReference>
<proteinExistence type="inferred from homology"/>
<dbReference type="KEGG" id="ohi:H8790_11465"/>
<keyword evidence="7 13" id="KW-0547">Nucleotide-binding</keyword>
<evidence type="ECO:0000256" key="9">
    <source>
        <dbReference type="ARBA" id="ARBA00022840"/>
    </source>
</evidence>
<dbReference type="Gene3D" id="3.40.1160.10">
    <property type="entry name" value="Acetylglutamate kinase-like"/>
    <property type="match status" value="1"/>
</dbReference>
<name>A0A7G9B3C2_9FIRM</name>
<comment type="catalytic activity">
    <reaction evidence="12 14">
        <text>L-aspartate + ATP = 4-phospho-L-aspartate + ADP</text>
        <dbReference type="Rhea" id="RHEA:23776"/>
        <dbReference type="ChEBI" id="CHEBI:29991"/>
        <dbReference type="ChEBI" id="CHEBI:30616"/>
        <dbReference type="ChEBI" id="CHEBI:57535"/>
        <dbReference type="ChEBI" id="CHEBI:456216"/>
        <dbReference type="EC" id="2.7.2.4"/>
    </reaction>
</comment>
<evidence type="ECO:0000256" key="7">
    <source>
        <dbReference type="ARBA" id="ARBA00022741"/>
    </source>
</evidence>
<dbReference type="AlphaFoldDB" id="A0A7G9B3C2"/>
<feature type="binding site" evidence="13">
    <location>
        <position position="216"/>
    </location>
    <ligand>
        <name>ATP</name>
        <dbReference type="ChEBI" id="CHEBI:30616"/>
    </ligand>
</feature>
<dbReference type="NCBIfam" id="TIGR00657">
    <property type="entry name" value="asp_kinases"/>
    <property type="match status" value="1"/>
</dbReference>
<feature type="binding site" evidence="13">
    <location>
        <position position="114"/>
    </location>
    <ligand>
        <name>substrate</name>
    </ligand>
</feature>
<dbReference type="InterPro" id="IPR002912">
    <property type="entry name" value="ACT_dom"/>
</dbReference>
<comment type="similarity">
    <text evidence="5 14">Belongs to the aspartokinase family.</text>
</comment>
<dbReference type="InterPro" id="IPR005260">
    <property type="entry name" value="Asp_kin_monofn"/>
</dbReference>
<evidence type="ECO:0000256" key="6">
    <source>
        <dbReference type="ARBA" id="ARBA00022679"/>
    </source>
</evidence>
<dbReference type="GO" id="GO:0005829">
    <property type="term" value="C:cytosol"/>
    <property type="evidence" value="ECO:0007669"/>
    <property type="project" value="TreeGrafter"/>
</dbReference>
<keyword evidence="15" id="KW-0028">Amino-acid biosynthesis</keyword>
<evidence type="ECO:0000256" key="1">
    <source>
        <dbReference type="ARBA" id="ARBA00003121"/>
    </source>
</evidence>
<evidence type="ECO:0000313" key="18">
    <source>
        <dbReference type="Proteomes" id="UP000515960"/>
    </source>
</evidence>
<dbReference type="GO" id="GO:0019877">
    <property type="term" value="P:diaminopimelate biosynthetic process"/>
    <property type="evidence" value="ECO:0007669"/>
    <property type="project" value="UniProtKB-KW"/>
</dbReference>
<dbReference type="GO" id="GO:0005524">
    <property type="term" value="F:ATP binding"/>
    <property type="evidence" value="ECO:0007669"/>
    <property type="project" value="UniProtKB-KW"/>
</dbReference>
<dbReference type="PANTHER" id="PTHR21499">
    <property type="entry name" value="ASPARTATE KINASE"/>
    <property type="match status" value="1"/>
</dbReference>
<evidence type="ECO:0000256" key="13">
    <source>
        <dbReference type="PIRSR" id="PIRSR000726-1"/>
    </source>
</evidence>
<feature type="binding site" evidence="13">
    <location>
        <begin position="5"/>
        <end position="8"/>
    </location>
    <ligand>
        <name>ATP</name>
        <dbReference type="ChEBI" id="CHEBI:30616"/>
    </ligand>
</feature>
<dbReference type="UniPathway" id="UPA00051">
    <property type="reaction ID" value="UER00462"/>
</dbReference>
<keyword evidence="11" id="KW-0457">Lysine biosynthesis</keyword>
<sequence length="435" mass="47408">MKTVKFGGSSLATAAQFEKVGAILRQDPERCYVVASAPGKRFSGDIKVTDLLYCCYDLALQGQDFTGPFTEIRARFDEIITRLRLDFSLEQDLNEIEARLREHPQRDFAASRGEYLNSKVMAAYLDVPFLDAAECVFFTAEGAFDAERTNSVLGAKLKELPRAVVPGFYGALPDGSIRTFSRGGSDITGAIVARASQSDVYENWTDVSGMLVTDPRIVPDPRPIGVITYTELRELAYMGASVLHEDAIFPVKTAGIPINIRNTNRPQDPGTLIVPQAQEQPEGSITGVAGRKGFTVLTIEKDQMNSEVGFGRKVLSALEECGVNFEHMPSGIDTLSVVMASAEFEPHRQEIVQKICSTVNPDAVSVEDAMAMIAVVGRGMVRRKGLAARLFTAIAEADVNLRMIDQGSSELNIIIGVDEADFEKAISAVYRAFCA</sequence>
<dbReference type="GO" id="GO:0009088">
    <property type="term" value="P:threonine biosynthetic process"/>
    <property type="evidence" value="ECO:0007669"/>
    <property type="project" value="UniProtKB-UniPathway"/>
</dbReference>
<keyword evidence="10" id="KW-0220">Diaminopimelate biosynthesis</keyword>
<evidence type="ECO:0000256" key="12">
    <source>
        <dbReference type="ARBA" id="ARBA00047872"/>
    </source>
</evidence>
<protein>
    <recommendedName>
        <fullName evidence="14">Aspartokinase</fullName>
        <ecNumber evidence="14">2.7.2.4</ecNumber>
    </recommendedName>
</protein>
<dbReference type="SUPFAM" id="SSF55021">
    <property type="entry name" value="ACT-like"/>
    <property type="match status" value="2"/>
</dbReference>
<keyword evidence="8 14" id="KW-0418">Kinase</keyword>
<dbReference type="Pfam" id="PF22468">
    <property type="entry name" value="ACT_9"/>
    <property type="match status" value="1"/>
</dbReference>
<dbReference type="InterPro" id="IPR001341">
    <property type="entry name" value="Asp_kinase"/>
</dbReference>
<dbReference type="PROSITE" id="PS51671">
    <property type="entry name" value="ACT"/>
    <property type="match status" value="1"/>
</dbReference>
<dbReference type="NCBIfam" id="NF006540">
    <property type="entry name" value="PRK09034.1"/>
    <property type="match status" value="1"/>
</dbReference>
<evidence type="ECO:0000256" key="15">
    <source>
        <dbReference type="RuleBase" id="RU004249"/>
    </source>
</evidence>
<comment type="pathway">
    <text evidence="3 15">Amino-acid biosynthesis; L-methionine biosynthesis via de novo pathway; L-homoserine from L-aspartate: step 1/3.</text>
</comment>
<dbReference type="GO" id="GO:0009089">
    <property type="term" value="P:lysine biosynthetic process via diaminopimelate"/>
    <property type="evidence" value="ECO:0007669"/>
    <property type="project" value="UniProtKB-UniPathway"/>
</dbReference>
<dbReference type="InterPro" id="IPR036393">
    <property type="entry name" value="AceGlu_kinase-like_sf"/>
</dbReference>
<dbReference type="GO" id="GO:0009090">
    <property type="term" value="P:homoserine biosynthetic process"/>
    <property type="evidence" value="ECO:0007669"/>
    <property type="project" value="TreeGrafter"/>
</dbReference>
<evidence type="ECO:0000256" key="11">
    <source>
        <dbReference type="ARBA" id="ARBA00023154"/>
    </source>
</evidence>
<dbReference type="FunFam" id="3.30.2130.10:FF:000001">
    <property type="entry name" value="Bifunctional aspartokinase/homoserine dehydrogenase"/>
    <property type="match status" value="1"/>
</dbReference>
<evidence type="ECO:0000259" key="16">
    <source>
        <dbReference type="PROSITE" id="PS51671"/>
    </source>
</evidence>
<evidence type="ECO:0000256" key="4">
    <source>
        <dbReference type="ARBA" id="ARBA00005139"/>
    </source>
</evidence>
<keyword evidence="9 13" id="KW-0067">ATP-binding</keyword>
<dbReference type="EC" id="2.7.2.4" evidence="14"/>
<dbReference type="UniPathway" id="UPA00034">
    <property type="reaction ID" value="UER00015"/>
</dbReference>
<gene>
    <name evidence="17" type="ORF">H8790_11465</name>
</gene>
<evidence type="ECO:0000256" key="5">
    <source>
        <dbReference type="ARBA" id="ARBA00010122"/>
    </source>
</evidence>
<feature type="binding site" evidence="13">
    <location>
        <begin position="205"/>
        <end position="206"/>
    </location>
    <ligand>
        <name>ATP</name>
        <dbReference type="ChEBI" id="CHEBI:30616"/>
    </ligand>
</feature>